<keyword evidence="2" id="KW-1185">Reference proteome</keyword>
<organism evidence="1 2">
    <name type="scientific">Citrobacter farmeri</name>
    <dbReference type="NCBI Taxonomy" id="67824"/>
    <lineage>
        <taxon>Bacteria</taxon>
        <taxon>Pseudomonadati</taxon>
        <taxon>Pseudomonadota</taxon>
        <taxon>Gammaproteobacteria</taxon>
        <taxon>Enterobacterales</taxon>
        <taxon>Enterobacteriaceae</taxon>
        <taxon>Citrobacter</taxon>
    </lineage>
</organism>
<protein>
    <submittedName>
        <fullName evidence="1">Uncharacterized protein</fullName>
    </submittedName>
</protein>
<dbReference type="EMBL" id="CP022695">
    <property type="protein sequence ID" value="AST80417.1"/>
    <property type="molecule type" value="Genomic_DNA"/>
</dbReference>
<name>A0ACA8D8C6_9ENTR</name>
<dbReference type="Proteomes" id="UP000215286">
    <property type="component" value="Chromosome"/>
</dbReference>
<reference evidence="1" key="1">
    <citation type="submission" date="2017-08" db="EMBL/GenBank/DDBJ databases">
        <title>Real-time genomic and epidemiological investigation of a multi-institutional outbreak of KPC-producing Enterobacteriaceae reveals complex transmission dynamics and informs management responses.</title>
        <authorList>
            <person name="Kwong J.C."/>
            <person name="Lane C."/>
            <person name="Romanes F."/>
            <person name="Goncalves da Silva A."/>
            <person name="Easton M."/>
            <person name="Cronin K."/>
            <person name="Waters M.J."/>
            <person name="Tomita T."/>
            <person name="Stevens K."/>
            <person name="Schultz M.B."/>
            <person name="Baines S.L."/>
            <person name="Sherry N.L."/>
            <person name="Carter G."/>
            <person name="Mu A."/>
            <person name="Sait M."/>
            <person name="Ballard S.A."/>
            <person name="Seemann T."/>
            <person name="Stinear T.P."/>
            <person name="Howden B.P."/>
        </authorList>
    </citation>
    <scope>NUCLEOTIDE SEQUENCE</scope>
    <source>
        <strain evidence="1">AUSMDU00008141</strain>
    </source>
</reference>
<accession>A0ACA8D8C6</accession>
<sequence length="192" mass="21633">MAAVWLSSPYKGHDDLNVPVPIVNIERESFYVRGTDAGAFLWKNESQAFSLGISYSELFFDAGKTKNHNLKKLDNRHSTLNAFLQYTLYSPYGHASIQLLRDTLDNTDAFSGRAWYQYPVSFVSVHFTPRVGIRWDSQQQLDYYIGVSGREAQESGSVDTVRREACHRLSLLTPLGRLLMTGASSRAVALFS</sequence>
<proteinExistence type="predicted"/>
<evidence type="ECO:0000313" key="2">
    <source>
        <dbReference type="Proteomes" id="UP000215286"/>
    </source>
</evidence>
<evidence type="ECO:0000313" key="1">
    <source>
        <dbReference type="EMBL" id="AST80417.1"/>
    </source>
</evidence>
<gene>
    <name evidence="1" type="ORF">CI104_15700</name>
</gene>